<keyword evidence="6" id="KW-1185">Reference proteome</keyword>
<feature type="domain" description="Glycosyltransferase subfamily 4-like N-terminal" evidence="4">
    <location>
        <begin position="15"/>
        <end position="173"/>
    </location>
</feature>
<evidence type="ECO:0000313" key="6">
    <source>
        <dbReference type="Proteomes" id="UP001226691"/>
    </source>
</evidence>
<sequence length="375" mass="39255">MRILVDLLGYTGGRGGTETYVRHLLPGLVDALPDASFVALTGAAGADGVRAFFPGDVEVVPWVGEGRAAWALGEILAVGRAARRAGADVVWSPANFGPLTRGRAPRVVSVHDVIYHQVPGRGLERIVRAITARLMEATARSARAVVTVSSTAAGAIARHLGVERDRIEVIPNGGSLGAEVDDPWMRLAPLGIGPGRPLVFSTGNRMPHKNFHGLLAAVAALPPEQRPLTVVGGGGTADPLATVVQEHGLAADVVLPGWVDDDQLRALYQVASVYACPSLTEGFGLPIVDAMAAGVVVVANDVAVLREVGGAHALYADARDPRAFGAAITTALELDDAERAERVRAGRDWAAGFTWDAAATRLAAVLRRTAEERRS</sequence>
<name>A0ABU0TTI1_MICTR</name>
<dbReference type="Gene3D" id="3.40.50.2000">
    <property type="entry name" value="Glycogen Phosphorylase B"/>
    <property type="match status" value="2"/>
</dbReference>
<accession>A0ABU0TTI1</accession>
<dbReference type="InterPro" id="IPR028098">
    <property type="entry name" value="Glyco_trans_4-like_N"/>
</dbReference>
<keyword evidence="1" id="KW-0328">Glycosyltransferase</keyword>
<evidence type="ECO:0000256" key="2">
    <source>
        <dbReference type="ARBA" id="ARBA00022679"/>
    </source>
</evidence>
<protein>
    <submittedName>
        <fullName evidence="5">Glycosyltransferase involved in cell wall biosynthesis</fullName>
    </submittedName>
</protein>
<evidence type="ECO:0000259" key="4">
    <source>
        <dbReference type="Pfam" id="PF13439"/>
    </source>
</evidence>
<dbReference type="PANTHER" id="PTHR46401:SF2">
    <property type="entry name" value="GLYCOSYLTRANSFERASE WBBK-RELATED"/>
    <property type="match status" value="1"/>
</dbReference>
<dbReference type="Pfam" id="PF00534">
    <property type="entry name" value="Glycos_transf_1"/>
    <property type="match status" value="1"/>
</dbReference>
<dbReference type="EMBL" id="JAUTBF010000001">
    <property type="protein sequence ID" value="MDQ1122960.1"/>
    <property type="molecule type" value="Genomic_DNA"/>
</dbReference>
<gene>
    <name evidence="5" type="ORF">QE412_001533</name>
</gene>
<comment type="caution">
    <text evidence="5">The sequence shown here is derived from an EMBL/GenBank/DDBJ whole genome shotgun (WGS) entry which is preliminary data.</text>
</comment>
<evidence type="ECO:0000256" key="1">
    <source>
        <dbReference type="ARBA" id="ARBA00022676"/>
    </source>
</evidence>
<feature type="domain" description="Glycosyl transferase family 1" evidence="3">
    <location>
        <begin position="191"/>
        <end position="344"/>
    </location>
</feature>
<dbReference type="SUPFAM" id="SSF53756">
    <property type="entry name" value="UDP-Glycosyltransferase/glycogen phosphorylase"/>
    <property type="match status" value="1"/>
</dbReference>
<evidence type="ECO:0000313" key="5">
    <source>
        <dbReference type="EMBL" id="MDQ1122960.1"/>
    </source>
</evidence>
<reference evidence="5 6" key="1">
    <citation type="submission" date="2023-07" db="EMBL/GenBank/DDBJ databases">
        <title>Functional and genomic diversity of the sorghum phyllosphere microbiome.</title>
        <authorList>
            <person name="Shade A."/>
        </authorList>
    </citation>
    <scope>NUCLEOTIDE SEQUENCE [LARGE SCALE GENOMIC DNA]</scope>
    <source>
        <strain evidence="5 6">SORGH_AS_1207</strain>
    </source>
</reference>
<dbReference type="PANTHER" id="PTHR46401">
    <property type="entry name" value="GLYCOSYLTRANSFERASE WBBK-RELATED"/>
    <property type="match status" value="1"/>
</dbReference>
<organism evidence="5 6">
    <name type="scientific">Microbacterium trichothecenolyticum</name>
    <name type="common">Aureobacterium trichothecenolyticum</name>
    <dbReference type="NCBI Taxonomy" id="69370"/>
    <lineage>
        <taxon>Bacteria</taxon>
        <taxon>Bacillati</taxon>
        <taxon>Actinomycetota</taxon>
        <taxon>Actinomycetes</taxon>
        <taxon>Micrococcales</taxon>
        <taxon>Microbacteriaceae</taxon>
        <taxon>Microbacterium</taxon>
    </lineage>
</organism>
<dbReference type="CDD" id="cd03809">
    <property type="entry name" value="GT4_MtfB-like"/>
    <property type="match status" value="1"/>
</dbReference>
<dbReference type="InterPro" id="IPR001296">
    <property type="entry name" value="Glyco_trans_1"/>
</dbReference>
<dbReference type="Proteomes" id="UP001226691">
    <property type="component" value="Unassembled WGS sequence"/>
</dbReference>
<evidence type="ECO:0000259" key="3">
    <source>
        <dbReference type="Pfam" id="PF00534"/>
    </source>
</evidence>
<keyword evidence="2" id="KW-0808">Transferase</keyword>
<proteinExistence type="predicted"/>
<dbReference type="RefSeq" id="WP_307481848.1">
    <property type="nucleotide sequence ID" value="NZ_JAUTBF010000001.1"/>
</dbReference>
<dbReference type="Pfam" id="PF13439">
    <property type="entry name" value="Glyco_transf_4"/>
    <property type="match status" value="1"/>
</dbReference>